<dbReference type="InterPro" id="IPR038152">
    <property type="entry name" value="Carbam_trans_C_sf"/>
</dbReference>
<dbReference type="Pfam" id="PF16861">
    <property type="entry name" value="Carbam_trans_C"/>
    <property type="match status" value="1"/>
</dbReference>
<comment type="similarity">
    <text evidence="1">Belongs to the NodU/CmcH family.</text>
</comment>
<protein>
    <recommendedName>
        <fullName evidence="6">Carbamoyltransferase</fullName>
    </recommendedName>
</protein>
<evidence type="ECO:0000313" key="5">
    <source>
        <dbReference type="Proteomes" id="UP000249396"/>
    </source>
</evidence>
<feature type="domain" description="Carbamoyltransferase" evidence="2">
    <location>
        <begin position="69"/>
        <end position="296"/>
    </location>
</feature>
<evidence type="ECO:0000256" key="1">
    <source>
        <dbReference type="ARBA" id="ARBA00006129"/>
    </source>
</evidence>
<dbReference type="InterPro" id="IPR031730">
    <property type="entry name" value="Carbam_trans_C"/>
</dbReference>
<dbReference type="Pfam" id="PF02543">
    <property type="entry name" value="Carbam_trans_N"/>
    <property type="match status" value="1"/>
</dbReference>
<dbReference type="PANTHER" id="PTHR34847:SF1">
    <property type="entry name" value="NODULATION PROTEIN U"/>
    <property type="match status" value="1"/>
</dbReference>
<dbReference type="GO" id="GO:0003824">
    <property type="term" value="F:catalytic activity"/>
    <property type="evidence" value="ECO:0007669"/>
    <property type="project" value="InterPro"/>
</dbReference>
<dbReference type="InterPro" id="IPR003696">
    <property type="entry name" value="Carbtransf_dom"/>
</dbReference>
<dbReference type="PANTHER" id="PTHR34847">
    <property type="entry name" value="NODULATION PROTEIN U"/>
    <property type="match status" value="1"/>
</dbReference>
<evidence type="ECO:0008006" key="6">
    <source>
        <dbReference type="Google" id="ProtNLM"/>
    </source>
</evidence>
<dbReference type="Gene3D" id="3.30.420.40">
    <property type="match status" value="1"/>
</dbReference>
<accession>A0A2W4RJZ0</accession>
<evidence type="ECO:0000259" key="2">
    <source>
        <dbReference type="Pfam" id="PF02543"/>
    </source>
</evidence>
<comment type="caution">
    <text evidence="4">The sequence shown here is derived from an EMBL/GenBank/DDBJ whole genome shotgun (WGS) entry which is preliminary data.</text>
</comment>
<evidence type="ECO:0000259" key="3">
    <source>
        <dbReference type="Pfam" id="PF16861"/>
    </source>
</evidence>
<gene>
    <name evidence="4" type="ORF">DM484_03305</name>
</gene>
<dbReference type="Proteomes" id="UP000249396">
    <property type="component" value="Unassembled WGS sequence"/>
</dbReference>
<dbReference type="Gene3D" id="2.30.130.30">
    <property type="entry name" value="Hypothetical protein"/>
    <property type="match status" value="1"/>
</dbReference>
<dbReference type="CDD" id="cd24033">
    <property type="entry name" value="ASKHA_NBD_NodU_CmcH-like_N"/>
    <property type="match status" value="1"/>
</dbReference>
<name>A0A2W4RJZ0_9GAMM</name>
<evidence type="ECO:0000313" key="4">
    <source>
        <dbReference type="EMBL" id="PZN84132.1"/>
    </source>
</evidence>
<proteinExistence type="inferred from homology"/>
<dbReference type="EMBL" id="QJPH01000164">
    <property type="protein sequence ID" value="PZN84132.1"/>
    <property type="molecule type" value="Genomic_DNA"/>
</dbReference>
<dbReference type="Gene3D" id="3.90.870.20">
    <property type="entry name" value="Carbamoyltransferase, C-terminal domain"/>
    <property type="match status" value="1"/>
</dbReference>
<dbReference type="InterPro" id="IPR051338">
    <property type="entry name" value="NodU/CmcH_Carbamoyltrnsfr"/>
</dbReference>
<reference evidence="4 5" key="1">
    <citation type="journal article" date="2018" name="Aquat. Microb. Ecol.">
        <title>Gammaproteobacterial methanotrophs dominate.</title>
        <authorList>
            <person name="Rissanen A.J."/>
            <person name="Saarenheimo J."/>
            <person name="Tiirola M."/>
            <person name="Peura S."/>
            <person name="Aalto S.L."/>
            <person name="Karvinen A."/>
            <person name="Nykanen H."/>
        </authorList>
    </citation>
    <scope>NUCLEOTIDE SEQUENCE [LARGE SCALE GENOMIC DNA]</scope>
    <source>
        <strain evidence="4">AMbin10</strain>
    </source>
</reference>
<feature type="domain" description="Carbamoyltransferase C-terminal" evidence="3">
    <location>
        <begin position="349"/>
        <end position="515"/>
    </location>
</feature>
<dbReference type="AlphaFoldDB" id="A0A2W4RJZ0"/>
<organism evidence="4 5">
    <name type="scientific">Candidatus Methylumidiphilus alinenensis</name>
    <dbReference type="NCBI Taxonomy" id="2202197"/>
    <lineage>
        <taxon>Bacteria</taxon>
        <taxon>Pseudomonadati</taxon>
        <taxon>Pseudomonadota</taxon>
        <taxon>Gammaproteobacteria</taxon>
        <taxon>Methylococcales</taxon>
        <taxon>Candidatus Methylumidiphilus</taxon>
    </lineage>
</organism>
<sequence>MITDQCKIYAILEERITRKKYDGGYEKAFNQLQIEHSNEIGNIELSISSTCCEPEREFKFEQSAVNETINHHLSHAKLAYRTSLFNSALVVIIDGGGNVLEPMSNDNWWEHKREQHSYYSLSNNILEFIGHDFSEPMAYGLGEFWRGITYFTGFNSSTYAAKVMELSSMGDPIVCETPYYIENGKLHTNIEYTQNKLYPIASYLQDQGINEYLEGPCSKLGDKIKLSAWAQIILEQAIIEKLKYLKSITGHSNLCLGGGVFLNCKLVGRILQTKMFKNVHVSFAPSDKGQCIGNALYAAEKQGLINKDLRITSPFIGSNKIITTENIRRYLDGRNTYLFKENINLESLAEVINVGTIVGIFENQSEFGARALGNRSIVASPFLKVNKEKLNKLKGRELYTPVAPSISTAFINKYFLDATPSPYMERVYFKNNLDKLNVEFSAALHQDGSARVQTIDGKIENSFLNKFIHYCDGGMLLNTSFNGKGHPIVELPEDAIAKFFDLELDAMYMNGHFIWKKSAMIDSVIAETSHENWLFFFRPDRSIDDETFKNEIMKCINLTNVMDIDLRERFSLYDNYINWLEEGRKVTTIRFIPNGLSIPIKQILPLIRTRNFKQDSMDFESNNIKVLGFGIKKFYDLNLIDAKRDGFNKTSQLKTMLRRIYPKMTEDSYVSINFIEQV</sequence>